<feature type="transmembrane region" description="Helical" evidence="6">
    <location>
        <begin position="137"/>
        <end position="156"/>
    </location>
</feature>
<dbReference type="PANTHER" id="PTHR23511:SF34">
    <property type="entry name" value="SYNAPTIC VESICLE GLYCOPROTEIN 2"/>
    <property type="match status" value="1"/>
</dbReference>
<feature type="transmembrane region" description="Helical" evidence="6">
    <location>
        <begin position="208"/>
        <end position="227"/>
    </location>
</feature>
<accession>A0A6N7RN45</accession>
<feature type="transmembrane region" description="Helical" evidence="6">
    <location>
        <begin position="451"/>
        <end position="470"/>
    </location>
</feature>
<dbReference type="GO" id="GO:0022857">
    <property type="term" value="F:transmembrane transporter activity"/>
    <property type="evidence" value="ECO:0007669"/>
    <property type="project" value="InterPro"/>
</dbReference>
<feature type="transmembrane region" description="Helical" evidence="6">
    <location>
        <begin position="421"/>
        <end position="445"/>
    </location>
</feature>
<organism evidence="8 9">
    <name type="scientific">Eggerthella guodeyinii</name>
    <dbReference type="NCBI Taxonomy" id="2690837"/>
    <lineage>
        <taxon>Bacteria</taxon>
        <taxon>Bacillati</taxon>
        <taxon>Actinomycetota</taxon>
        <taxon>Coriobacteriia</taxon>
        <taxon>Eggerthellales</taxon>
        <taxon>Eggerthellaceae</taxon>
        <taxon>Eggerthella</taxon>
    </lineage>
</organism>
<keyword evidence="5 6" id="KW-0472">Membrane</keyword>
<feature type="transmembrane region" description="Helical" evidence="6">
    <location>
        <begin position="113"/>
        <end position="131"/>
    </location>
</feature>
<comment type="caution">
    <text evidence="8">The sequence shown here is derived from an EMBL/GenBank/DDBJ whole genome shotgun (WGS) entry which is preliminary data.</text>
</comment>
<dbReference type="InterPro" id="IPR036259">
    <property type="entry name" value="MFS_trans_sf"/>
</dbReference>
<evidence type="ECO:0000256" key="1">
    <source>
        <dbReference type="ARBA" id="ARBA00004651"/>
    </source>
</evidence>
<dbReference type="InterPro" id="IPR020846">
    <property type="entry name" value="MFS_dom"/>
</dbReference>
<dbReference type="Gene3D" id="1.20.1250.20">
    <property type="entry name" value="MFS general substrate transporter like domains"/>
    <property type="match status" value="1"/>
</dbReference>
<dbReference type="Proteomes" id="UP000438093">
    <property type="component" value="Unassembled WGS sequence"/>
</dbReference>
<dbReference type="PROSITE" id="PS00217">
    <property type="entry name" value="SUGAR_TRANSPORT_2"/>
    <property type="match status" value="1"/>
</dbReference>
<feature type="transmembrane region" description="Helical" evidence="6">
    <location>
        <begin position="329"/>
        <end position="349"/>
    </location>
</feature>
<keyword evidence="9" id="KW-1185">Reference proteome</keyword>
<feature type="transmembrane region" description="Helical" evidence="6">
    <location>
        <begin position="80"/>
        <end position="101"/>
    </location>
</feature>
<comment type="subcellular location">
    <subcellularLocation>
        <location evidence="1">Cell membrane</location>
        <topology evidence="1">Multi-pass membrane protein</topology>
    </subcellularLocation>
</comment>
<reference evidence="9" key="1">
    <citation type="submission" date="2019-08" db="EMBL/GenBank/DDBJ databases">
        <title>Arthrobacter sp. nov., isolated from plateau pika and Tibetan wild ass.</title>
        <authorList>
            <person name="Ge Y."/>
        </authorList>
    </citation>
    <scope>NUCLEOTIDE SEQUENCE [LARGE SCALE GENOMIC DNA]</scope>
    <source>
        <strain evidence="9">HF-4214</strain>
    </source>
</reference>
<protein>
    <submittedName>
        <fullName evidence="8">MFS transporter</fullName>
    </submittedName>
</protein>
<proteinExistence type="predicted"/>
<gene>
    <name evidence="8" type="ORF">GJG86_07855</name>
</gene>
<evidence type="ECO:0000313" key="9">
    <source>
        <dbReference type="Proteomes" id="UP000438093"/>
    </source>
</evidence>
<evidence type="ECO:0000259" key="7">
    <source>
        <dbReference type="PROSITE" id="PS50850"/>
    </source>
</evidence>
<feature type="transmembrane region" description="Helical" evidence="6">
    <location>
        <begin position="168"/>
        <end position="196"/>
    </location>
</feature>
<feature type="transmembrane region" description="Helical" evidence="6">
    <location>
        <begin position="361"/>
        <end position="381"/>
    </location>
</feature>
<sequence length="485" mass="51539">MFIPVSVFKEVFMSMQNATPSKGKYRTVGDALDGIGLTKAHWTILGLVLAGGFFDVFEQNAASITGPSLQLVWGLSDSQVGLVATVTFLSMVIGGLATGALADRYGRKTMFNYNLAIYTLGGLICAFAPGYEVLLAGRMIVGLGLGGELTIALPLLSELTPTSWRGRAVSLFNFGAGGLGNVLAFLFGSLIMGTLAPLLGGDAMAWRWYYGLLAIPALLVFVIRRYIPETPRYYVSKGDIKSANHSLSRIASGHLMHDCPVTEYLSEDVVDAERPQKKGSMLKEFAAVFSGTYLRNTLTVGLGSFLSFGGQVGILTLMPIILVSRGYDIAGSLGFTAVMQGGAVLGTVLASYINSHVPRRIVMSVCGVLAGLSGLGFALFGTSLVGILVFGFLFNFFVLTCNTTVWAWAPELYPTKIRGTGTGVIVNSGMLGQAVMPIVATSIYAAFGLPVLFGVVFAMYVLLAVLALFAPETFGKNLEELHEEA</sequence>
<name>A0A6N7RN45_9ACTN</name>
<dbReference type="AlphaFoldDB" id="A0A6N7RN45"/>
<feature type="domain" description="Major facilitator superfamily (MFS) profile" evidence="7">
    <location>
        <begin position="44"/>
        <end position="475"/>
    </location>
</feature>
<dbReference type="EMBL" id="VTFY01000006">
    <property type="protein sequence ID" value="MRX82407.1"/>
    <property type="molecule type" value="Genomic_DNA"/>
</dbReference>
<dbReference type="InterPro" id="IPR005829">
    <property type="entry name" value="Sugar_transporter_CS"/>
</dbReference>
<dbReference type="CDD" id="cd17316">
    <property type="entry name" value="MFS_SV2_like"/>
    <property type="match status" value="1"/>
</dbReference>
<evidence type="ECO:0000256" key="5">
    <source>
        <dbReference type="ARBA" id="ARBA00023136"/>
    </source>
</evidence>
<dbReference type="GO" id="GO:0005886">
    <property type="term" value="C:plasma membrane"/>
    <property type="evidence" value="ECO:0007669"/>
    <property type="project" value="UniProtKB-SubCell"/>
</dbReference>
<evidence type="ECO:0000313" key="8">
    <source>
        <dbReference type="EMBL" id="MRX82407.1"/>
    </source>
</evidence>
<keyword evidence="4 6" id="KW-1133">Transmembrane helix</keyword>
<evidence type="ECO:0000256" key="3">
    <source>
        <dbReference type="ARBA" id="ARBA00022692"/>
    </source>
</evidence>
<keyword evidence="2" id="KW-0813">Transport</keyword>
<dbReference type="InterPro" id="IPR005828">
    <property type="entry name" value="MFS_sugar_transport-like"/>
</dbReference>
<evidence type="ECO:0000256" key="6">
    <source>
        <dbReference type="SAM" id="Phobius"/>
    </source>
</evidence>
<dbReference type="PROSITE" id="PS50850">
    <property type="entry name" value="MFS"/>
    <property type="match status" value="1"/>
</dbReference>
<evidence type="ECO:0000256" key="2">
    <source>
        <dbReference type="ARBA" id="ARBA00022448"/>
    </source>
</evidence>
<dbReference type="SUPFAM" id="SSF103473">
    <property type="entry name" value="MFS general substrate transporter"/>
    <property type="match status" value="1"/>
</dbReference>
<dbReference type="PANTHER" id="PTHR23511">
    <property type="entry name" value="SYNAPTIC VESICLE GLYCOPROTEIN 2"/>
    <property type="match status" value="1"/>
</dbReference>
<dbReference type="Pfam" id="PF00083">
    <property type="entry name" value="Sugar_tr"/>
    <property type="match status" value="1"/>
</dbReference>
<evidence type="ECO:0000256" key="4">
    <source>
        <dbReference type="ARBA" id="ARBA00022989"/>
    </source>
</evidence>
<feature type="transmembrane region" description="Helical" evidence="6">
    <location>
        <begin position="387"/>
        <end position="409"/>
    </location>
</feature>
<keyword evidence="3 6" id="KW-0812">Transmembrane</keyword>
<feature type="transmembrane region" description="Helical" evidence="6">
    <location>
        <begin position="300"/>
        <end position="323"/>
    </location>
</feature>